<accession>A0A075FQ53</accession>
<dbReference type="PANTHER" id="PTHR23413">
    <property type="entry name" value="60S RIBOSOMAL PROTEIN L32 AND DNA-DIRECTED RNA POLYMERASE II, SUBUNIT N"/>
    <property type="match status" value="1"/>
</dbReference>
<keyword evidence="2 4" id="KW-0689">Ribosomal protein</keyword>
<evidence type="ECO:0000256" key="1">
    <source>
        <dbReference type="ARBA" id="ARBA00008431"/>
    </source>
</evidence>
<dbReference type="InterPro" id="IPR036351">
    <property type="entry name" value="Ribosomal_eL32_sf"/>
</dbReference>
<dbReference type="GO" id="GO:0006412">
    <property type="term" value="P:translation"/>
    <property type="evidence" value="ECO:0007669"/>
    <property type="project" value="InterPro"/>
</dbReference>
<proteinExistence type="inferred from homology"/>
<organism evidence="4">
    <name type="scientific">uncultured marine thaumarchaeote AD1000_33_G09</name>
    <dbReference type="NCBI Taxonomy" id="1455909"/>
    <lineage>
        <taxon>Archaea</taxon>
        <taxon>Nitrososphaerota</taxon>
        <taxon>environmental samples</taxon>
    </lineage>
</organism>
<reference evidence="4" key="1">
    <citation type="journal article" date="2014" name="Genome Biol. Evol.">
        <title>Pangenome evidence for extensive interdomain horizontal transfer affecting lineage core and shell genes in uncultured planktonic thaumarchaeota and euryarchaeota.</title>
        <authorList>
            <person name="Deschamps P."/>
            <person name="Zivanovic Y."/>
            <person name="Moreira D."/>
            <person name="Rodriguez-Valera F."/>
            <person name="Lopez-Garcia P."/>
        </authorList>
    </citation>
    <scope>NUCLEOTIDE SEQUENCE</scope>
</reference>
<evidence type="ECO:0000313" key="4">
    <source>
        <dbReference type="EMBL" id="AIE93353.1"/>
    </source>
</evidence>
<dbReference type="AlphaFoldDB" id="A0A075FQ53"/>
<comment type="similarity">
    <text evidence="1">Belongs to the eukaryotic ribosomal protein eL32 family.</text>
</comment>
<dbReference type="SMART" id="SM01393">
    <property type="entry name" value="Ribosomal_L32e"/>
    <property type="match status" value="1"/>
</dbReference>
<sequence>MRIQKKSWPAIVKIGYRGPKAVRGLHPSGYNDILIHNIDGLKNLDPSNDAIRLSSKIGKRYRLLIINEADKLGFKILNKGNLHRSK</sequence>
<keyword evidence="3" id="KW-0687">Ribonucleoprotein</keyword>
<dbReference type="GO" id="GO:0003735">
    <property type="term" value="F:structural constituent of ribosome"/>
    <property type="evidence" value="ECO:0007669"/>
    <property type="project" value="InterPro"/>
</dbReference>
<dbReference type="SUPFAM" id="SSF52042">
    <property type="entry name" value="Ribosomal protein L32e"/>
    <property type="match status" value="1"/>
</dbReference>
<dbReference type="InterPro" id="IPR001515">
    <property type="entry name" value="Ribosomal_eL32"/>
</dbReference>
<dbReference type="PANTHER" id="PTHR23413:SF1">
    <property type="entry name" value="RIBOSOMAL PROTEIN L32"/>
    <property type="match status" value="1"/>
</dbReference>
<protein>
    <submittedName>
        <fullName evidence="4">Ribosomal protein L32e (RP-L32e, RPL32)</fullName>
    </submittedName>
</protein>
<dbReference type="Pfam" id="PF01655">
    <property type="entry name" value="Ribosomal_L32e"/>
    <property type="match status" value="1"/>
</dbReference>
<dbReference type="GO" id="GO:0022625">
    <property type="term" value="C:cytosolic large ribosomal subunit"/>
    <property type="evidence" value="ECO:0007669"/>
    <property type="project" value="TreeGrafter"/>
</dbReference>
<name>A0A075FQ53_9ARCH</name>
<evidence type="ECO:0000256" key="3">
    <source>
        <dbReference type="ARBA" id="ARBA00023274"/>
    </source>
</evidence>
<dbReference type="EMBL" id="KF900391">
    <property type="protein sequence ID" value="AIE93353.1"/>
    <property type="molecule type" value="Genomic_DNA"/>
</dbReference>
<evidence type="ECO:0000256" key="2">
    <source>
        <dbReference type="ARBA" id="ARBA00022980"/>
    </source>
</evidence>
<gene>
    <name evidence="4" type="primary">RP-L32e</name>
    <name evidence="4" type="synonym">RPL32</name>
</gene>